<dbReference type="EMBL" id="VKGK01000027">
    <property type="protein sequence ID" value="TRY12772.1"/>
    <property type="molecule type" value="Genomic_DNA"/>
</dbReference>
<sequence length="210" mass="23651">MKNKNETDSAPSMNIVRNEGGNEPKVKTVHIGQQVKAIRTQNKFTLEEASRRTGLAKSTLSKIENEQISPTFMVLQKLAAGLEIDLPQLFTQPSKVQASGRRDITKANTGKAHLTPTYEHELLATELSNKKMLPYKTCIRSRSFDEYGDWIRHEGEDFLFVLEGDIQLFTEFYEPVLLSKGDSAYYDATMGHAVISISEQDAHILWVTST</sequence>
<dbReference type="InterPro" id="IPR001387">
    <property type="entry name" value="Cro/C1-type_HTH"/>
</dbReference>
<keyword evidence="1" id="KW-0238">DNA-binding</keyword>
<proteinExistence type="predicted"/>
<evidence type="ECO:0000256" key="1">
    <source>
        <dbReference type="ARBA" id="ARBA00023125"/>
    </source>
</evidence>
<dbReference type="OrthoDB" id="9805356at2"/>
<dbReference type="PANTHER" id="PTHR46797">
    <property type="entry name" value="HTH-TYPE TRANSCRIPTIONAL REGULATOR"/>
    <property type="match status" value="1"/>
</dbReference>
<protein>
    <submittedName>
        <fullName evidence="4">Helix-turn-helix domain-containing protein</fullName>
    </submittedName>
</protein>
<dbReference type="InterPro" id="IPR050807">
    <property type="entry name" value="TransReg_Diox_bact_type"/>
</dbReference>
<feature type="domain" description="HTH cro/C1-type" evidence="3">
    <location>
        <begin position="35"/>
        <end position="89"/>
    </location>
</feature>
<dbReference type="Pfam" id="PF01381">
    <property type="entry name" value="HTH_3"/>
    <property type="match status" value="1"/>
</dbReference>
<dbReference type="SUPFAM" id="SSF51182">
    <property type="entry name" value="RmlC-like cupins"/>
    <property type="match status" value="1"/>
</dbReference>
<organism evidence="4 5">
    <name type="scientific">Shewanella hanedai</name>
    <name type="common">Alteromonas hanedai</name>
    <dbReference type="NCBI Taxonomy" id="25"/>
    <lineage>
        <taxon>Bacteria</taxon>
        <taxon>Pseudomonadati</taxon>
        <taxon>Pseudomonadota</taxon>
        <taxon>Gammaproteobacteria</taxon>
        <taxon>Alteromonadales</taxon>
        <taxon>Shewanellaceae</taxon>
        <taxon>Shewanella</taxon>
    </lineage>
</organism>
<evidence type="ECO:0000313" key="5">
    <source>
        <dbReference type="Proteomes" id="UP000318126"/>
    </source>
</evidence>
<keyword evidence="5" id="KW-1185">Reference proteome</keyword>
<dbReference type="GO" id="GO:0003677">
    <property type="term" value="F:DNA binding"/>
    <property type="evidence" value="ECO:0007669"/>
    <property type="project" value="UniProtKB-KW"/>
</dbReference>
<dbReference type="Gene3D" id="2.60.120.10">
    <property type="entry name" value="Jelly Rolls"/>
    <property type="match status" value="1"/>
</dbReference>
<evidence type="ECO:0000256" key="2">
    <source>
        <dbReference type="SAM" id="MobiDB-lite"/>
    </source>
</evidence>
<gene>
    <name evidence="4" type="ORF">FN961_18975</name>
</gene>
<dbReference type="SUPFAM" id="SSF47413">
    <property type="entry name" value="lambda repressor-like DNA-binding domains"/>
    <property type="match status" value="1"/>
</dbReference>
<dbReference type="GO" id="GO:0003700">
    <property type="term" value="F:DNA-binding transcription factor activity"/>
    <property type="evidence" value="ECO:0007669"/>
    <property type="project" value="TreeGrafter"/>
</dbReference>
<accession>A0A553JJY8</accession>
<dbReference type="Pfam" id="PF07883">
    <property type="entry name" value="Cupin_2"/>
    <property type="match status" value="1"/>
</dbReference>
<dbReference type="InterPro" id="IPR014710">
    <property type="entry name" value="RmlC-like_jellyroll"/>
</dbReference>
<dbReference type="AlphaFoldDB" id="A0A553JJY8"/>
<dbReference type="InterPro" id="IPR011051">
    <property type="entry name" value="RmlC_Cupin_sf"/>
</dbReference>
<evidence type="ECO:0000313" key="4">
    <source>
        <dbReference type="EMBL" id="TRY12772.1"/>
    </source>
</evidence>
<evidence type="ECO:0000259" key="3">
    <source>
        <dbReference type="PROSITE" id="PS50943"/>
    </source>
</evidence>
<dbReference type="InterPro" id="IPR013096">
    <property type="entry name" value="Cupin_2"/>
</dbReference>
<dbReference type="CDD" id="cd02209">
    <property type="entry name" value="cupin_XRE_C"/>
    <property type="match status" value="1"/>
</dbReference>
<reference evidence="5" key="1">
    <citation type="submission" date="2019-07" db="EMBL/GenBank/DDBJ databases">
        <title>Shewanella sp. YLB-08 draft genomic sequence.</title>
        <authorList>
            <person name="Yu L."/>
        </authorList>
    </citation>
    <scope>NUCLEOTIDE SEQUENCE [LARGE SCALE GENOMIC DNA]</scope>
    <source>
        <strain evidence="5">JCM 20706</strain>
    </source>
</reference>
<dbReference type="PROSITE" id="PS50943">
    <property type="entry name" value="HTH_CROC1"/>
    <property type="match status" value="1"/>
</dbReference>
<comment type="caution">
    <text evidence="4">The sequence shown here is derived from an EMBL/GenBank/DDBJ whole genome shotgun (WGS) entry which is preliminary data.</text>
</comment>
<dbReference type="InterPro" id="IPR010982">
    <property type="entry name" value="Lambda_DNA-bd_dom_sf"/>
</dbReference>
<feature type="region of interest" description="Disordered" evidence="2">
    <location>
        <begin position="1"/>
        <end position="23"/>
    </location>
</feature>
<name>A0A553JJY8_SHEHA</name>
<dbReference type="RefSeq" id="WP_144041750.1">
    <property type="nucleotide sequence ID" value="NZ_BMPL01000025.1"/>
</dbReference>
<dbReference type="PANTHER" id="PTHR46797:SF20">
    <property type="entry name" value="BLR4304 PROTEIN"/>
    <property type="match status" value="1"/>
</dbReference>
<dbReference type="Proteomes" id="UP000318126">
    <property type="component" value="Unassembled WGS sequence"/>
</dbReference>
<dbReference type="GO" id="GO:0005829">
    <property type="term" value="C:cytosol"/>
    <property type="evidence" value="ECO:0007669"/>
    <property type="project" value="TreeGrafter"/>
</dbReference>
<dbReference type="CDD" id="cd00093">
    <property type="entry name" value="HTH_XRE"/>
    <property type="match status" value="1"/>
</dbReference>
<dbReference type="SMART" id="SM00530">
    <property type="entry name" value="HTH_XRE"/>
    <property type="match status" value="1"/>
</dbReference>
<dbReference type="Gene3D" id="1.10.260.40">
    <property type="entry name" value="lambda repressor-like DNA-binding domains"/>
    <property type="match status" value="1"/>
</dbReference>